<reference evidence="16 17" key="1">
    <citation type="journal article" date="2005" name="Science">
        <title>Genome of the host-cell transforming parasite Theileria annulata compared with T. parva.</title>
        <authorList>
            <person name="Pain A."/>
            <person name="Renauld H."/>
            <person name="Berriman M."/>
            <person name="Murphy L."/>
            <person name="Yeats C.A."/>
            <person name="Weir W."/>
            <person name="Kerhornou A."/>
            <person name="Aslett M."/>
            <person name="Bishop R."/>
            <person name="Bouchier C."/>
            <person name="Cochet M."/>
            <person name="Coulson R.M.R."/>
            <person name="Cronin A."/>
            <person name="de Villiers E.P."/>
            <person name="Fraser A."/>
            <person name="Fosker N."/>
            <person name="Gardner M."/>
            <person name="Goble A."/>
            <person name="Griffiths-Jones S."/>
            <person name="Harris D.E."/>
            <person name="Katzer F."/>
            <person name="Larke N."/>
            <person name="Lord A."/>
            <person name="Maser P."/>
            <person name="McKellar S."/>
            <person name="Mooney P."/>
            <person name="Morton F."/>
            <person name="Nene V."/>
            <person name="O'Neil S."/>
            <person name="Price C."/>
            <person name="Quail M.A."/>
            <person name="Rabbinowitsch E."/>
            <person name="Rawlings N.D."/>
            <person name="Rutter S."/>
            <person name="Saunders D."/>
            <person name="Seeger K."/>
            <person name="Shah T."/>
            <person name="Squares R."/>
            <person name="Squares S."/>
            <person name="Tivey A."/>
            <person name="Walker A.R."/>
            <person name="Woodward J."/>
            <person name="Dobbelaere D.A.E."/>
            <person name="Langsley G."/>
            <person name="Rajandream M.A."/>
            <person name="McKeever D."/>
            <person name="Shiels B."/>
            <person name="Tait A."/>
            <person name="Barrell B.G."/>
            <person name="Hall N."/>
        </authorList>
    </citation>
    <scope>NUCLEOTIDE SEQUENCE [LARGE SCALE GENOMIC DNA]</scope>
    <source>
        <strain evidence="17">Ankara</strain>
    </source>
</reference>
<evidence type="ECO:0000313" key="16">
    <source>
        <dbReference type="EMBL" id="CAI74727.1"/>
    </source>
</evidence>
<dbReference type="KEGG" id="tan:TA12180"/>
<evidence type="ECO:0000256" key="12">
    <source>
        <dbReference type="SAM" id="MobiDB-lite"/>
    </source>
</evidence>
<evidence type="ECO:0000256" key="10">
    <source>
        <dbReference type="ARBA" id="ARBA00023303"/>
    </source>
</evidence>
<feature type="transmembrane region" description="Helical" evidence="13">
    <location>
        <begin position="42"/>
        <end position="67"/>
    </location>
</feature>
<dbReference type="Pfam" id="PF22614">
    <property type="entry name" value="Slo-like_RCK"/>
    <property type="match status" value="1"/>
</dbReference>
<dbReference type="VEuPathDB" id="PiroplasmaDB:TA12180"/>
<dbReference type="Pfam" id="PF07885">
    <property type="entry name" value="Ion_trans_2"/>
    <property type="match status" value="1"/>
</dbReference>
<evidence type="ECO:0000256" key="8">
    <source>
        <dbReference type="ARBA" id="ARBA00023065"/>
    </source>
</evidence>
<evidence type="ECO:0000256" key="4">
    <source>
        <dbReference type="ARBA" id="ARBA00022692"/>
    </source>
</evidence>
<feature type="transmembrane region" description="Helical" evidence="13">
    <location>
        <begin position="227"/>
        <end position="251"/>
    </location>
</feature>
<dbReference type="GO" id="GO:0005267">
    <property type="term" value="F:potassium channel activity"/>
    <property type="evidence" value="ECO:0007669"/>
    <property type="project" value="UniProtKB-KW"/>
</dbReference>
<dbReference type="OMA" id="YVIATEM"/>
<evidence type="ECO:0000256" key="11">
    <source>
        <dbReference type="ARBA" id="ARBA00034430"/>
    </source>
</evidence>
<evidence type="ECO:0000256" key="1">
    <source>
        <dbReference type="ARBA" id="ARBA00004141"/>
    </source>
</evidence>
<dbReference type="eggNOG" id="KOG4390">
    <property type="taxonomic scope" value="Eukaryota"/>
</dbReference>
<evidence type="ECO:0000256" key="7">
    <source>
        <dbReference type="ARBA" id="ARBA00022989"/>
    </source>
</evidence>
<feature type="domain" description="RCK N-terminal" evidence="15">
    <location>
        <begin position="844"/>
        <end position="942"/>
    </location>
</feature>
<dbReference type="InterPro" id="IPR047871">
    <property type="entry name" value="K_chnl_Slo-like"/>
</dbReference>
<evidence type="ECO:0000256" key="6">
    <source>
        <dbReference type="ARBA" id="ARBA00022958"/>
    </source>
</evidence>
<dbReference type="GeneID" id="3861941"/>
<evidence type="ECO:0000256" key="5">
    <source>
        <dbReference type="ARBA" id="ARBA00022826"/>
    </source>
</evidence>
<gene>
    <name evidence="16" type="ORF">TA12180</name>
</gene>
<evidence type="ECO:0000256" key="3">
    <source>
        <dbReference type="ARBA" id="ARBA00022538"/>
    </source>
</evidence>
<dbReference type="EMBL" id="CR940348">
    <property type="protein sequence ID" value="CAI74727.1"/>
    <property type="molecule type" value="Genomic_DNA"/>
</dbReference>
<dbReference type="InterPro" id="IPR013099">
    <property type="entry name" value="K_chnl_dom"/>
</dbReference>
<dbReference type="InterPro" id="IPR027359">
    <property type="entry name" value="Volt_channel_dom_sf"/>
</dbReference>
<dbReference type="FunCoup" id="Q4UDW2">
    <property type="interactions" value="3"/>
</dbReference>
<keyword evidence="6" id="KW-0630">Potassium</keyword>
<keyword evidence="7 13" id="KW-1133">Transmembrane helix</keyword>
<evidence type="ECO:0000259" key="15">
    <source>
        <dbReference type="Pfam" id="PF22614"/>
    </source>
</evidence>
<dbReference type="Gene3D" id="1.10.287.70">
    <property type="match status" value="1"/>
</dbReference>
<dbReference type="AlphaFoldDB" id="Q4UDW2"/>
<dbReference type="Gene3D" id="3.40.50.720">
    <property type="entry name" value="NAD(P)-binding Rossmann-like Domain"/>
    <property type="match status" value="1"/>
</dbReference>
<keyword evidence="10" id="KW-0407">Ion channel</keyword>
<evidence type="ECO:0000256" key="2">
    <source>
        <dbReference type="ARBA" id="ARBA00022448"/>
    </source>
</evidence>
<protein>
    <submittedName>
        <fullName evidence="16">Ion transport protein, putative</fullName>
    </submittedName>
</protein>
<feature type="transmembrane region" description="Helical" evidence="13">
    <location>
        <begin position="428"/>
        <end position="449"/>
    </location>
</feature>
<comment type="catalytic activity">
    <reaction evidence="11">
        <text>K(+)(in) = K(+)(out)</text>
        <dbReference type="Rhea" id="RHEA:29463"/>
        <dbReference type="ChEBI" id="CHEBI:29103"/>
    </reaction>
</comment>
<dbReference type="InParanoid" id="Q4UDW2"/>
<accession>Q4UDW2</accession>
<dbReference type="PANTHER" id="PTHR10027:SF10">
    <property type="entry name" value="SLOWPOKE 2, ISOFORM D"/>
    <property type="match status" value="1"/>
</dbReference>
<keyword evidence="17" id="KW-1185">Reference proteome</keyword>
<feature type="region of interest" description="Disordered" evidence="12">
    <location>
        <begin position="109"/>
        <end position="128"/>
    </location>
</feature>
<dbReference type="RefSeq" id="XP_952459.1">
    <property type="nucleotide sequence ID" value="XM_947366.1"/>
</dbReference>
<evidence type="ECO:0000256" key="13">
    <source>
        <dbReference type="SAM" id="Phobius"/>
    </source>
</evidence>
<evidence type="ECO:0000259" key="14">
    <source>
        <dbReference type="Pfam" id="PF07885"/>
    </source>
</evidence>
<keyword evidence="3" id="KW-0633">Potassium transport</keyword>
<keyword evidence="2" id="KW-0813">Transport</keyword>
<feature type="transmembrane region" description="Helical" evidence="13">
    <location>
        <begin position="369"/>
        <end position="392"/>
    </location>
</feature>
<feature type="transmembrane region" description="Helical" evidence="13">
    <location>
        <begin position="303"/>
        <end position="325"/>
    </location>
</feature>
<keyword evidence="8" id="KW-0406">Ion transport</keyword>
<dbReference type="Gene3D" id="1.20.120.350">
    <property type="entry name" value="Voltage-gated potassium channels. Chain C"/>
    <property type="match status" value="1"/>
</dbReference>
<proteinExistence type="predicted"/>
<dbReference type="GO" id="GO:0016020">
    <property type="term" value="C:membrane"/>
    <property type="evidence" value="ECO:0007669"/>
    <property type="project" value="UniProtKB-SubCell"/>
</dbReference>
<evidence type="ECO:0000313" key="17">
    <source>
        <dbReference type="Proteomes" id="UP000001950"/>
    </source>
</evidence>
<comment type="subcellular location">
    <subcellularLocation>
        <location evidence="1">Membrane</location>
        <topology evidence="1">Multi-pass membrane protein</topology>
    </subcellularLocation>
</comment>
<dbReference type="OrthoDB" id="433309at2759"/>
<keyword evidence="5" id="KW-0631">Potassium channel</keyword>
<evidence type="ECO:0000256" key="9">
    <source>
        <dbReference type="ARBA" id="ARBA00023136"/>
    </source>
</evidence>
<dbReference type="STRING" id="5874.Q4UDW2"/>
<keyword evidence="9 13" id="KW-0472">Membrane</keyword>
<keyword evidence="4 13" id="KW-0812">Transmembrane</keyword>
<feature type="transmembrane region" description="Helical" evidence="13">
    <location>
        <begin position="12"/>
        <end position="30"/>
    </location>
</feature>
<feature type="compositionally biased region" description="Low complexity" evidence="12">
    <location>
        <begin position="109"/>
        <end position="123"/>
    </location>
</feature>
<dbReference type="SUPFAM" id="SSF81324">
    <property type="entry name" value="Voltage-gated potassium channels"/>
    <property type="match status" value="1"/>
</dbReference>
<sequence length="1139" mass="131565">MISSNYFKFITFLDELTGALITVFIIFSTIRTCIRLPFSPLYSIAIQASITFISFLLINFNSIIIFLNKFFIVSYKSKGRLHTSRFINDRRRRLGKPQFHTHFKYSVSKKQSIQKNSKSSQPSDLEDSEQIQSDNSIGLGSSQYSFAHKSSLLHSLTLRTDRPFIKYGSDDIGYKDKTLMTIGGRVFNVRGSISEDHPKEPKFDRFVKCFRAWFKLHLVKTVLISKIWVVSSLLITLSWFAVWEWAAIYMNRDENDHNLLHWRMDSVPREYWHLESAFQIIFGITYIMNLYVYPSRFKYIFSFYGLIDLTMTPAITEIIILVSYYHLHNDGKQIRNFGLLFFGSLRFLRLFQTEYFISRSFTWISEFYTVFIGITASIMALILSFSGLLFLLEAPKNDINFSKPFDFIYFSVATMATVGYGDFSPVTLAGRILCVLFIVLCVTIAATQFKRIKLSTTENTHKIGTGKINEEYVFFWGAISDWQLLTFCKCVYNTYQTSIANIVVASPLPLKYYETVYMAVTQNTGIKLIIFGGSSTFNTPSYISKLLFNSKHTVLVNDMDSNLSPNFNEYIINDDRRTILIGMATLNISKPLGIPLSIQLHGSEYKKLMSKSEFEDVFYNRDLKYRMFSSSVYCRGLFYLVSSLFHSPTNISRSKVHVEEMCNLFLLSEQLNQVPQTINRALNNSESVEISVYNIQRQMDELFRGMMFQAFKMKFPKSAHGSTFQEFGEYLYTERNIFLIGIVLMDNECVLNPVQYIIGEDYENCCALVIAESLNDVISASTSKYNPEERGIKESRVLTNSVRSKTISQLSFIREVGSLGDLVRYRGIYSVHSYFYAQENIFENHQFVLVCGWPYDLRVFLSYLLKDNNYNVVILAPRESVEEEDPWTLEMYSNKVAYMDGSPMDITDLTNAGIKEASCIIVFNFHHTRDKGRRENLSKDSQVLFVNRLLHEIMDDEKEIKSMLNIILDVSHASCLEYVDPSLIVNVDVTSKDYVQNKCWENYGEFMSSYEIASGCIFVQDMFYSILAHSNSKSEYSVVHKSVESMLDGGRLETEDYKISGGKITLENVPITFYSRNFGKLFKYYLSVEQKICVGILRTYQIPFANNDLKQFIIVAPQRYLVIHPNDQVYVVTRSQVLV</sequence>
<name>Q4UDW2_THEAN</name>
<dbReference type="PANTHER" id="PTHR10027">
    <property type="entry name" value="CALCIUM-ACTIVATED POTASSIUM CHANNEL ALPHA CHAIN"/>
    <property type="match status" value="1"/>
</dbReference>
<organism evidence="16 17">
    <name type="scientific">Theileria annulata</name>
    <dbReference type="NCBI Taxonomy" id="5874"/>
    <lineage>
        <taxon>Eukaryota</taxon>
        <taxon>Sar</taxon>
        <taxon>Alveolata</taxon>
        <taxon>Apicomplexa</taxon>
        <taxon>Aconoidasida</taxon>
        <taxon>Piroplasmida</taxon>
        <taxon>Theileriidae</taxon>
        <taxon>Theileria</taxon>
    </lineage>
</organism>
<feature type="domain" description="Potassium channel" evidence="14">
    <location>
        <begin position="380"/>
        <end position="449"/>
    </location>
</feature>
<dbReference type="Proteomes" id="UP000001950">
    <property type="component" value="Chromosome 2"/>
</dbReference>
<feature type="transmembrane region" description="Helical" evidence="13">
    <location>
        <begin position="271"/>
        <end position="291"/>
    </location>
</feature>
<dbReference type="InterPro" id="IPR003148">
    <property type="entry name" value="RCK_N"/>
</dbReference>